<keyword evidence="3" id="KW-1185">Reference proteome</keyword>
<dbReference type="Proteomes" id="UP000737391">
    <property type="component" value="Unassembled WGS sequence"/>
</dbReference>
<organism evidence="2 3">
    <name type="scientific">Fusarium agapanthi</name>
    <dbReference type="NCBI Taxonomy" id="1803897"/>
    <lineage>
        <taxon>Eukaryota</taxon>
        <taxon>Fungi</taxon>
        <taxon>Dikarya</taxon>
        <taxon>Ascomycota</taxon>
        <taxon>Pezizomycotina</taxon>
        <taxon>Sordariomycetes</taxon>
        <taxon>Hypocreomycetidae</taxon>
        <taxon>Hypocreales</taxon>
        <taxon>Nectriaceae</taxon>
        <taxon>Fusarium</taxon>
        <taxon>Fusarium fujikuroi species complex</taxon>
    </lineage>
</organism>
<feature type="compositionally biased region" description="Polar residues" evidence="1">
    <location>
        <begin position="13"/>
        <end position="39"/>
    </location>
</feature>
<evidence type="ECO:0000256" key="1">
    <source>
        <dbReference type="SAM" id="MobiDB-lite"/>
    </source>
</evidence>
<proteinExistence type="predicted"/>
<reference evidence="2" key="1">
    <citation type="submission" date="2020-01" db="EMBL/GenBank/DDBJ databases">
        <title>Identification and distribution of gene clusters putatively required for synthesis of sphingolipid metabolism inhibitors in phylogenetically diverse species of the filamentous fungus Fusarium.</title>
        <authorList>
            <person name="Kim H.-S."/>
            <person name="Busman M."/>
            <person name="Brown D.W."/>
            <person name="Divon H."/>
            <person name="Uhlig S."/>
            <person name="Proctor R.H."/>
        </authorList>
    </citation>
    <scope>NUCLEOTIDE SEQUENCE</scope>
    <source>
        <strain evidence="2">NRRL 31653</strain>
    </source>
</reference>
<evidence type="ECO:0000313" key="3">
    <source>
        <dbReference type="Proteomes" id="UP000737391"/>
    </source>
</evidence>
<name>A0A9P5B414_9HYPO</name>
<comment type="caution">
    <text evidence="2">The sequence shown here is derived from an EMBL/GenBank/DDBJ whole genome shotgun (WGS) entry which is preliminary data.</text>
</comment>
<dbReference type="AlphaFoldDB" id="A0A9P5B414"/>
<sequence length="488" mass="54905">MEARQKYPKPGHSPTSGIALSDPSNNLAQETDNIVNVDQLSEPRSHHAASARSASEPPAPRIRPQSRVSDKAQVTTAQSLDACTAWALARNTENQHQSPTETLGHSRGVSPEEESRIIRQARTSFDELVSLVKKGVPQSAEGSNASEIAALQELLGKEQQNNQILAGDLRNVTKEQKKLFRAYQKQSDELHETNARLGDVLLERDQLRRLLEGGTFANSGKTTDIAILGIWKKLAFNIRGLAYTLAQTPDTVELEETVTERLRRVTSDYMRLLHDQDYSHALIQGYLWWLIEDLVFKPIEFDGLTWGGSHTTSFKLLKDKVYSQILSKKGKKSDYSTTLAHAARSFSQVSAMLSKLWDDNNGFIKQIVWRETRFLQPFFSRGSTRASRNEKKISEQLNEIVQDAIELDKMIMCSKAFFMIEWSMPGKKSSANIRYDKTFMEADIHEVELDSKNRVKFFKSPILLKAGTADGQKYDVTNVLAKASVVCN</sequence>
<evidence type="ECO:0000313" key="2">
    <source>
        <dbReference type="EMBL" id="KAF4478596.1"/>
    </source>
</evidence>
<feature type="region of interest" description="Disordered" evidence="1">
    <location>
        <begin position="92"/>
        <end position="115"/>
    </location>
</feature>
<accession>A0A9P5B414</accession>
<gene>
    <name evidence="2" type="ORF">FAGAP_12289</name>
</gene>
<dbReference type="EMBL" id="LUFC02001275">
    <property type="protein sequence ID" value="KAF4478596.1"/>
    <property type="molecule type" value="Genomic_DNA"/>
</dbReference>
<feature type="region of interest" description="Disordered" evidence="1">
    <location>
        <begin position="1"/>
        <end position="73"/>
    </location>
</feature>
<dbReference type="OrthoDB" id="5213630at2759"/>
<protein>
    <submittedName>
        <fullName evidence="2">Uncharacterized protein</fullName>
    </submittedName>
</protein>
<feature type="compositionally biased region" description="Polar residues" evidence="1">
    <location>
        <begin position="92"/>
        <end position="103"/>
    </location>
</feature>